<protein>
    <submittedName>
        <fullName evidence="2">Uncharacterized protein</fullName>
    </submittedName>
</protein>
<feature type="region of interest" description="Disordered" evidence="1">
    <location>
        <begin position="87"/>
        <end position="116"/>
    </location>
</feature>
<dbReference type="Proteomes" id="UP000177528">
    <property type="component" value="Unassembled WGS sequence"/>
</dbReference>
<evidence type="ECO:0000313" key="3">
    <source>
        <dbReference type="Proteomes" id="UP000177528"/>
    </source>
</evidence>
<dbReference type="AlphaFoldDB" id="A0A1G1X0I6"/>
<gene>
    <name evidence="2" type="ORF">A3D99_01275</name>
</gene>
<accession>A0A1G1X0I6</accession>
<organism evidence="2 3">
    <name type="scientific">Candidatus Andersenbacteria bacterium RIFCSPHIGHO2_12_FULL_45_11</name>
    <dbReference type="NCBI Taxonomy" id="1797281"/>
    <lineage>
        <taxon>Bacteria</taxon>
        <taxon>Candidatus Anderseniibacteriota</taxon>
    </lineage>
</organism>
<name>A0A1G1X0I6_9BACT</name>
<evidence type="ECO:0000256" key="1">
    <source>
        <dbReference type="SAM" id="MobiDB-lite"/>
    </source>
</evidence>
<evidence type="ECO:0000313" key="2">
    <source>
        <dbReference type="EMBL" id="OGY33070.1"/>
    </source>
</evidence>
<reference evidence="2 3" key="1">
    <citation type="journal article" date="2016" name="Nat. Commun.">
        <title>Thousands of microbial genomes shed light on interconnected biogeochemical processes in an aquifer system.</title>
        <authorList>
            <person name="Anantharaman K."/>
            <person name="Brown C.T."/>
            <person name="Hug L.A."/>
            <person name="Sharon I."/>
            <person name="Castelle C.J."/>
            <person name="Probst A.J."/>
            <person name="Thomas B.C."/>
            <person name="Singh A."/>
            <person name="Wilkins M.J."/>
            <person name="Karaoz U."/>
            <person name="Brodie E.L."/>
            <person name="Williams K.H."/>
            <person name="Hubbard S.S."/>
            <person name="Banfield J.F."/>
        </authorList>
    </citation>
    <scope>NUCLEOTIDE SEQUENCE [LARGE SCALE GENOMIC DNA]</scope>
</reference>
<dbReference type="EMBL" id="MHHR01000033">
    <property type="protein sequence ID" value="OGY33070.1"/>
    <property type="molecule type" value="Genomic_DNA"/>
</dbReference>
<proteinExistence type="predicted"/>
<comment type="caution">
    <text evidence="2">The sequence shown here is derived from an EMBL/GenBank/DDBJ whole genome shotgun (WGS) entry which is preliminary data.</text>
</comment>
<sequence length="116" mass="13377">MSLLSIQDLDAQYQETAACVLARLFHTAFLTRDDLDQAEKGSENTAPIAKLRWLLRSYTIDKRLIHQAMQELDENMKVSEMLQFTNFLAPPQKPQKESSSPPEENDWLRKGPMLEL</sequence>